<reference evidence="3" key="1">
    <citation type="submission" date="2017-01" db="EMBL/GenBank/DDBJ databases">
        <title>Genome Analysis of Deinococcus marmoris KOPRI26562.</title>
        <authorList>
            <person name="Kim J.H."/>
            <person name="Oh H.-M."/>
        </authorList>
    </citation>
    <scope>NUCLEOTIDE SEQUENCE [LARGE SCALE GENOMIC DNA]</scope>
    <source>
        <strain evidence="3">PAMC 26633</strain>
    </source>
</reference>
<evidence type="ECO:0000313" key="3">
    <source>
        <dbReference type="Proteomes" id="UP000214720"/>
    </source>
</evidence>
<organism evidence="2 3">
    <name type="scientific">Caballeronia sordidicola</name>
    <name type="common">Burkholderia sordidicola</name>
    <dbReference type="NCBI Taxonomy" id="196367"/>
    <lineage>
        <taxon>Bacteria</taxon>
        <taxon>Pseudomonadati</taxon>
        <taxon>Pseudomonadota</taxon>
        <taxon>Betaproteobacteria</taxon>
        <taxon>Burkholderiales</taxon>
        <taxon>Burkholderiaceae</taxon>
        <taxon>Caballeronia</taxon>
    </lineage>
</organism>
<feature type="region of interest" description="Disordered" evidence="1">
    <location>
        <begin position="1"/>
        <end position="71"/>
    </location>
</feature>
<comment type="caution">
    <text evidence="2">The sequence shown here is derived from an EMBL/GenBank/DDBJ whole genome shotgun (WGS) entry which is preliminary data.</text>
</comment>
<dbReference type="EMBL" id="MTHB01000233">
    <property type="protein sequence ID" value="OXC74071.1"/>
    <property type="molecule type" value="Genomic_DNA"/>
</dbReference>
<proteinExistence type="predicted"/>
<feature type="compositionally biased region" description="Basic and acidic residues" evidence="1">
    <location>
        <begin position="45"/>
        <end position="58"/>
    </location>
</feature>
<feature type="compositionally biased region" description="Basic and acidic residues" evidence="1">
    <location>
        <begin position="1"/>
        <end position="37"/>
    </location>
</feature>
<evidence type="ECO:0000256" key="1">
    <source>
        <dbReference type="SAM" id="MobiDB-lite"/>
    </source>
</evidence>
<sequence length="131" mass="15392">MLDGRRGACRRDGRDADASRERCRDRHGAQPRHDLRPRWRAGADPLHRTQRDGRDQGAQRRAHGHEGRRHALCIARQRDQDHARNRRGHEDEIQGDVARRVGCERHRMLIFTVLQKSLQRVCNINKFKETP</sequence>
<accession>A0A226WSC0</accession>
<feature type="compositionally biased region" description="Basic residues" evidence="1">
    <location>
        <begin position="60"/>
        <end position="71"/>
    </location>
</feature>
<dbReference type="Proteomes" id="UP000214720">
    <property type="component" value="Unassembled WGS sequence"/>
</dbReference>
<evidence type="ECO:0000313" key="2">
    <source>
        <dbReference type="EMBL" id="OXC74071.1"/>
    </source>
</evidence>
<protein>
    <submittedName>
        <fullName evidence="2">Sarcosine oxidase beta subunit</fullName>
    </submittedName>
</protein>
<gene>
    <name evidence="2" type="ORF">BSU04_33760</name>
</gene>
<name>A0A226WSC0_CABSO</name>
<dbReference type="AlphaFoldDB" id="A0A226WSC0"/>